<dbReference type="PANTHER" id="PTHR30595:SF6">
    <property type="entry name" value="SCHLAFEN ALBA-2 DOMAIN-CONTAINING PROTEIN"/>
    <property type="match status" value="1"/>
</dbReference>
<dbReference type="InterPro" id="IPR038475">
    <property type="entry name" value="RecG_C_sf"/>
</dbReference>
<dbReference type="EMBL" id="FNOW01000049">
    <property type="protein sequence ID" value="SDY32149.1"/>
    <property type="molecule type" value="Genomic_DNA"/>
</dbReference>
<name>A0A1H3IXZ5_ALLWA</name>
<proteinExistence type="predicted"/>
<sequence>MTPEELLALIRQGENSGVEFKRDDLRREQQAALFASGGLLHAELLPVSGTALADLDRVRLTDYLGRVLTDEVPQDERGWLERLCGLGFMHERDDGPPVCTIAGVVLFAHRPRRLLRQAGLRWMAFSGNDMDYRSLDDQVLDAPLVGLWSVSGTGQVFRAQDGLIEIFMERSLPFLSDESAELAEHLRRERHWYYPPEAIREALLNAFAHRDWTRPAEVEVVRYADRLTLTSPGALQNSMTIDKMLAGQRSARNPIIVEVLRDYGYVDARGMGVRRKIVPLVRQSTGTPPVFEATDDFLRVTLPITPTAKHSL</sequence>
<dbReference type="Gene3D" id="3.30.565.60">
    <property type="match status" value="1"/>
</dbReference>
<keyword evidence="1" id="KW-0067">ATP-binding</keyword>
<dbReference type="AlphaFoldDB" id="A0A1H3IXZ5"/>
<organism evidence="1 2">
    <name type="scientific">Allochromatium warmingii</name>
    <name type="common">Chromatium warmingii</name>
    <dbReference type="NCBI Taxonomy" id="61595"/>
    <lineage>
        <taxon>Bacteria</taxon>
        <taxon>Pseudomonadati</taxon>
        <taxon>Pseudomonadota</taxon>
        <taxon>Gammaproteobacteria</taxon>
        <taxon>Chromatiales</taxon>
        <taxon>Chromatiaceae</taxon>
        <taxon>Allochromatium</taxon>
    </lineage>
</organism>
<dbReference type="STRING" id="61595.SAMN05421644_1497"/>
<evidence type="ECO:0000313" key="2">
    <source>
        <dbReference type="Proteomes" id="UP000198672"/>
    </source>
</evidence>
<keyword evidence="1" id="KW-0378">Hydrolase</keyword>
<dbReference type="PANTHER" id="PTHR30595">
    <property type="entry name" value="GLPR-RELATED TRANSCRIPTIONAL REPRESSOR"/>
    <property type="match status" value="1"/>
</dbReference>
<keyword evidence="1" id="KW-0347">Helicase</keyword>
<evidence type="ECO:0000313" key="1">
    <source>
        <dbReference type="EMBL" id="SDY32149.1"/>
    </source>
</evidence>
<accession>A0A1H3IXZ5</accession>
<protein>
    <submittedName>
        <fullName evidence="1">ATP-dependent DNA helicase RecG</fullName>
    </submittedName>
</protein>
<gene>
    <name evidence="1" type="ORF">SAMN05421644_1497</name>
</gene>
<keyword evidence="1" id="KW-0547">Nucleotide-binding</keyword>
<dbReference type="OrthoDB" id="7593619at2"/>
<dbReference type="Pfam" id="PF13749">
    <property type="entry name" value="HATPase_c_4"/>
    <property type="match status" value="1"/>
</dbReference>
<reference evidence="2" key="1">
    <citation type="submission" date="2016-10" db="EMBL/GenBank/DDBJ databases">
        <authorList>
            <person name="Varghese N."/>
            <person name="Submissions S."/>
        </authorList>
    </citation>
    <scope>NUCLEOTIDE SEQUENCE [LARGE SCALE GENOMIC DNA]</scope>
    <source>
        <strain evidence="2">DSM 173</strain>
    </source>
</reference>
<keyword evidence="2" id="KW-1185">Reference proteome</keyword>
<dbReference type="RefSeq" id="WP_091335011.1">
    <property type="nucleotide sequence ID" value="NZ_FNOW01000049.1"/>
</dbReference>
<dbReference type="Proteomes" id="UP000198672">
    <property type="component" value="Unassembled WGS sequence"/>
</dbReference>
<dbReference type="GO" id="GO:0004386">
    <property type="term" value="F:helicase activity"/>
    <property type="evidence" value="ECO:0007669"/>
    <property type="project" value="UniProtKB-KW"/>
</dbReference>